<dbReference type="SUPFAM" id="SSF52799">
    <property type="entry name" value="(Phosphotyrosine protein) phosphatases II"/>
    <property type="match status" value="1"/>
</dbReference>
<evidence type="ECO:0000313" key="5">
    <source>
        <dbReference type="Proteomes" id="UP000002358"/>
    </source>
</evidence>
<feature type="domain" description="Tyrosine specific protein phosphatases" evidence="3">
    <location>
        <begin position="99"/>
        <end position="167"/>
    </location>
</feature>
<proteinExistence type="predicted"/>
<dbReference type="Gene3D" id="3.90.190.10">
    <property type="entry name" value="Protein tyrosine phosphatase superfamily"/>
    <property type="match status" value="1"/>
</dbReference>
<feature type="compositionally biased region" description="Pro residues" evidence="1">
    <location>
        <begin position="226"/>
        <end position="268"/>
    </location>
</feature>
<feature type="compositionally biased region" description="Pro residues" evidence="1">
    <location>
        <begin position="275"/>
        <end position="294"/>
    </location>
</feature>
<dbReference type="PRINTS" id="PR01217">
    <property type="entry name" value="PRICHEXTENSN"/>
</dbReference>
<dbReference type="InterPro" id="IPR029021">
    <property type="entry name" value="Prot-tyrosine_phosphatase-like"/>
</dbReference>
<dbReference type="KEGG" id="nvi:100679456"/>
<feature type="domain" description="Tyrosine-protein phosphatase" evidence="2">
    <location>
        <begin position="19"/>
        <end position="178"/>
    </location>
</feature>
<dbReference type="AlphaFoldDB" id="A0A7M7GB36"/>
<feature type="compositionally biased region" description="Pro residues" evidence="1">
    <location>
        <begin position="301"/>
        <end position="344"/>
    </location>
</feature>
<dbReference type="GO" id="GO:0004651">
    <property type="term" value="F:polynucleotide 5'-phosphatase activity"/>
    <property type="evidence" value="ECO:0007669"/>
    <property type="project" value="TreeGrafter"/>
</dbReference>
<dbReference type="InterPro" id="IPR000387">
    <property type="entry name" value="Tyr_Pase_dom"/>
</dbReference>
<dbReference type="InterPro" id="IPR020422">
    <property type="entry name" value="TYR_PHOSPHATASE_DUAL_dom"/>
</dbReference>
<feature type="compositionally biased region" description="Pro residues" evidence="1">
    <location>
        <begin position="205"/>
        <end position="218"/>
    </location>
</feature>
<dbReference type="InterPro" id="IPR000340">
    <property type="entry name" value="Dual-sp_phosphatase_cat-dom"/>
</dbReference>
<dbReference type="SMART" id="SM00195">
    <property type="entry name" value="DSPc"/>
    <property type="match status" value="1"/>
</dbReference>
<dbReference type="InParanoid" id="A0A7M7GB36"/>
<dbReference type="RefSeq" id="XP_003423990.1">
    <property type="nucleotide sequence ID" value="XM_003423942.5"/>
</dbReference>
<feature type="region of interest" description="Disordered" evidence="1">
    <location>
        <begin position="187"/>
        <end position="372"/>
    </location>
</feature>
<dbReference type="InterPro" id="IPR051029">
    <property type="entry name" value="mRNA_Capping_Enz/RNA_Phosphat"/>
</dbReference>
<evidence type="ECO:0000313" key="4">
    <source>
        <dbReference type="EnsemblMetazoa" id="XP_003423990"/>
    </source>
</evidence>
<dbReference type="Pfam" id="PF00782">
    <property type="entry name" value="DSPc"/>
    <property type="match status" value="1"/>
</dbReference>
<dbReference type="PROSITE" id="PS50054">
    <property type="entry name" value="TYR_PHOSPHATASE_DUAL"/>
    <property type="match status" value="1"/>
</dbReference>
<dbReference type="PANTHER" id="PTHR10367:SF9">
    <property type="entry name" value="DUAL-SPECIFICITY PHOSPHATASE 11 (RNA_RNP COMPLEX 1-INTERACTING)"/>
    <property type="match status" value="1"/>
</dbReference>
<dbReference type="EnsemblMetazoa" id="XM_003423942">
    <property type="protein sequence ID" value="XP_003423990"/>
    <property type="gene ID" value="LOC100679456"/>
</dbReference>
<organism evidence="4 5">
    <name type="scientific">Nasonia vitripennis</name>
    <name type="common">Parasitic wasp</name>
    <dbReference type="NCBI Taxonomy" id="7425"/>
    <lineage>
        <taxon>Eukaryota</taxon>
        <taxon>Metazoa</taxon>
        <taxon>Ecdysozoa</taxon>
        <taxon>Arthropoda</taxon>
        <taxon>Hexapoda</taxon>
        <taxon>Insecta</taxon>
        <taxon>Pterygota</taxon>
        <taxon>Neoptera</taxon>
        <taxon>Endopterygota</taxon>
        <taxon>Hymenoptera</taxon>
        <taxon>Apocrita</taxon>
        <taxon>Proctotrupomorpha</taxon>
        <taxon>Chalcidoidea</taxon>
        <taxon>Pteromalidae</taxon>
        <taxon>Pteromalinae</taxon>
        <taxon>Nasonia</taxon>
    </lineage>
</organism>
<dbReference type="OrthoDB" id="428974at2759"/>
<accession>A0A7M7GB36</accession>
<evidence type="ECO:0000259" key="2">
    <source>
        <dbReference type="PROSITE" id="PS50054"/>
    </source>
</evidence>
<evidence type="ECO:0000259" key="3">
    <source>
        <dbReference type="PROSITE" id="PS50056"/>
    </source>
</evidence>
<dbReference type="PANTHER" id="PTHR10367">
    <property type="entry name" value="MRNA-CAPPING ENZYME"/>
    <property type="match status" value="1"/>
</dbReference>
<reference evidence="4" key="1">
    <citation type="submission" date="2021-01" db="UniProtKB">
        <authorList>
            <consortium name="EnsemblMetazoa"/>
        </authorList>
    </citation>
    <scope>IDENTIFICATION</scope>
</reference>
<protein>
    <recommendedName>
        <fullName evidence="6">RNA/RNP complex-1-interacting phosphatase</fullName>
    </recommendedName>
</protein>
<dbReference type="GeneID" id="100679456"/>
<evidence type="ECO:0000256" key="1">
    <source>
        <dbReference type="SAM" id="MobiDB-lite"/>
    </source>
</evidence>
<dbReference type="PROSITE" id="PS50056">
    <property type="entry name" value="TYR_PHOSPHATASE_2"/>
    <property type="match status" value="1"/>
</dbReference>
<dbReference type="Proteomes" id="UP000002358">
    <property type="component" value="Chromosome 1"/>
</dbReference>
<evidence type="ECO:0008006" key="6">
    <source>
        <dbReference type="Google" id="ProtNLM"/>
    </source>
</evidence>
<sequence length="399" mass="43766">MSKSIPDRWLDYKAYGEVIIGTKILPFKVPLKETVARNLQPEQQFTTAILMKSFPKLKYIIDLTNTTRYYDQADFTKAGVKYQKVMIPGMQVPPLEYVKRFCKAIETFSEECGPDELIGVHCTHGINRAGYLICRYLVQQLGWKHSDALKAFADARGYAIERSTYVTDLYHAPRDAKLDVSKVNLNVPVKPQNSRPRMKHQGGPRGPPPFPPMGPPAPRGFMNGGPFPPPPPGKFGPPRPPAFGPPRPPPPMVGPPPPRGPMYRPPRSPRGGPFGPLPPPPPMRHGPPLPPPPGTRSMRIPPGPPRPPPVMGPPGPPPRVPPGMPPRVAPLPGPPRPLPGPPMRLSPSKIVPPKGPITRAVGRAGTKQLNDQDFTADVFEENLAAKPSRAGHKRPYRKN</sequence>
<name>A0A7M7GB36_NASVI</name>
<dbReference type="SMR" id="A0A7M7GB36"/>
<keyword evidence="5" id="KW-1185">Reference proteome</keyword>